<reference evidence="3" key="1">
    <citation type="submission" date="2024-04" db="EMBL/GenBank/DDBJ databases">
        <authorList>
            <person name="Shaw F."/>
            <person name="Minotto A."/>
        </authorList>
    </citation>
    <scope>NUCLEOTIDE SEQUENCE [LARGE SCALE GENOMIC DNA]</scope>
</reference>
<evidence type="ECO:0000313" key="3">
    <source>
        <dbReference type="Proteomes" id="UP001497453"/>
    </source>
</evidence>
<keyword evidence="3" id="KW-1185">Reference proteome</keyword>
<name>A0ABP1DWL3_9APHY</name>
<dbReference type="EMBL" id="OZ037949">
    <property type="protein sequence ID" value="CAL1711488.1"/>
    <property type="molecule type" value="Genomic_DNA"/>
</dbReference>
<proteinExistence type="predicted"/>
<protein>
    <submittedName>
        <fullName evidence="2">Uncharacterized protein</fullName>
    </submittedName>
</protein>
<accession>A0ABP1DWL3</accession>
<keyword evidence="1" id="KW-0732">Signal</keyword>
<sequence>MIGKTFARIALLSTQCWLLNIVAAKPVSNSGCRYQLLETRPIGHCPDNRPLTTNEEWSVDLFAPPTGEPQPISSPAQIGMFQSTSCGVYIYDVPVNLKCFTSPTTAISQNTVTPFTDDMYIRSFLRWGALCPVYFLWLSGSPFLYPSS</sequence>
<organism evidence="2 3">
    <name type="scientific">Somion occarium</name>
    <dbReference type="NCBI Taxonomy" id="3059160"/>
    <lineage>
        <taxon>Eukaryota</taxon>
        <taxon>Fungi</taxon>
        <taxon>Dikarya</taxon>
        <taxon>Basidiomycota</taxon>
        <taxon>Agaricomycotina</taxon>
        <taxon>Agaricomycetes</taxon>
        <taxon>Polyporales</taxon>
        <taxon>Cerrenaceae</taxon>
        <taxon>Somion</taxon>
    </lineage>
</organism>
<dbReference type="Proteomes" id="UP001497453">
    <property type="component" value="Chromosome 6"/>
</dbReference>
<gene>
    <name evidence="2" type="ORF">GFSPODELE1_LOCUS8359</name>
</gene>
<feature type="signal peptide" evidence="1">
    <location>
        <begin position="1"/>
        <end position="24"/>
    </location>
</feature>
<evidence type="ECO:0000313" key="2">
    <source>
        <dbReference type="EMBL" id="CAL1711488.1"/>
    </source>
</evidence>
<feature type="chain" id="PRO_5045478263" evidence="1">
    <location>
        <begin position="25"/>
        <end position="148"/>
    </location>
</feature>
<evidence type="ECO:0000256" key="1">
    <source>
        <dbReference type="SAM" id="SignalP"/>
    </source>
</evidence>